<dbReference type="InterPro" id="IPR036192">
    <property type="entry name" value="Cell_div_ZapA-like_sf"/>
</dbReference>
<dbReference type="AlphaFoldDB" id="A0A395M2F2"/>
<organism evidence="1 2">
    <name type="scientific">Candidatus Thermochlorobacter aerophilus</name>
    <dbReference type="NCBI Taxonomy" id="1868324"/>
    <lineage>
        <taxon>Bacteria</taxon>
        <taxon>Pseudomonadati</taxon>
        <taxon>Chlorobiota</taxon>
        <taxon>Chlorobiia</taxon>
        <taxon>Chlorobiales</taxon>
        <taxon>Candidatus Thermochlorobacteriaceae</taxon>
        <taxon>Candidatus Thermochlorobacter</taxon>
    </lineage>
</organism>
<evidence type="ECO:0000313" key="1">
    <source>
        <dbReference type="EMBL" id="RFM24926.1"/>
    </source>
</evidence>
<name>A0A395M2F2_9BACT</name>
<dbReference type="Pfam" id="PF05164">
    <property type="entry name" value="ZapA"/>
    <property type="match status" value="1"/>
</dbReference>
<keyword evidence="1" id="KW-0132">Cell division</keyword>
<dbReference type="SUPFAM" id="SSF102829">
    <property type="entry name" value="Cell division protein ZapA-like"/>
    <property type="match status" value="1"/>
</dbReference>
<protein>
    <submittedName>
        <fullName evidence="1">Cell division protein ZapA</fullName>
    </submittedName>
</protein>
<evidence type="ECO:0000313" key="2">
    <source>
        <dbReference type="Proteomes" id="UP000266389"/>
    </source>
</evidence>
<gene>
    <name evidence="1" type="ORF">D0433_03215</name>
</gene>
<reference evidence="1 2" key="1">
    <citation type="journal article" date="2011" name="ISME J.">
        <title>Community ecology of hot spring cyanobacterial mats: predominant populations and their functional potential.</title>
        <authorList>
            <person name="Klatt C.G."/>
            <person name="Wood J.M."/>
            <person name="Rusch D.B."/>
            <person name="Bateson M.M."/>
            <person name="Hamamura N."/>
            <person name="Heidelberg J.F."/>
            <person name="Grossman A.R."/>
            <person name="Bhaya D."/>
            <person name="Cohan F.M."/>
            <person name="Kuhl M."/>
            <person name="Bryant D.A."/>
            <person name="Ward D.M."/>
        </authorList>
    </citation>
    <scope>NUCLEOTIDE SEQUENCE [LARGE SCALE GENOMIC DNA]</scope>
    <source>
        <strain evidence="1">OS</strain>
    </source>
</reference>
<dbReference type="InterPro" id="IPR007838">
    <property type="entry name" value="Cell_div_ZapA-like"/>
</dbReference>
<comment type="caution">
    <text evidence="1">The sequence shown here is derived from an EMBL/GenBank/DDBJ whole genome shotgun (WGS) entry which is preliminary data.</text>
</comment>
<sequence length="91" mass="10433">MEPIKVRVFGEDYPLLVENRELTESAAKQVDLQMYEYRRKGIDLSTTKIAILTAITFAEKVIELEQRLDQLTGKITNLTRLLSTRSSNTSE</sequence>
<dbReference type="EMBL" id="PHFL01000014">
    <property type="protein sequence ID" value="RFM24926.1"/>
    <property type="molecule type" value="Genomic_DNA"/>
</dbReference>
<dbReference type="GO" id="GO:0051301">
    <property type="term" value="P:cell division"/>
    <property type="evidence" value="ECO:0007669"/>
    <property type="project" value="UniProtKB-KW"/>
</dbReference>
<keyword evidence="1" id="KW-0131">Cell cycle</keyword>
<accession>A0A395M2F2</accession>
<proteinExistence type="predicted"/>
<dbReference type="Proteomes" id="UP000266389">
    <property type="component" value="Unassembled WGS sequence"/>
</dbReference>